<evidence type="ECO:0000256" key="2">
    <source>
        <dbReference type="SAM" id="MobiDB-lite"/>
    </source>
</evidence>
<sequence>MATSAKPRKPHAASAPAKGAAAAPPFPAAFSLPTLPGLSPEVMQALPGPALAHAAASYAVDAWQRSVLYLDVMRQRGNQYLDHMAKRAPNVLAMEAEVLLDGREFERPVNYMLLRIVPPADTPADPEKRPFLVVDPRAGHGPGIGGFKSESEIGVAVRAGHPCYFASFLPQPTPTQTVEDVMRAEARFLEEIIARHPDAEGKPVVVGNCQAGWQIMMTAAMRPELFGPIIVAGAPLSYWAGWRGKNPMRYSGGMLGGSWITEMTSDLGDGKFDGAWLVQNFENLNPANTLWGKQYNLYSKVDTEAPRYLEFEKWWGGHVFLNAPEIQYIVDNLFVGNRLATAGLVTSDGIRIDLRNIRSPIIVFCSKGDNITPPPQALGWITDLYQDDKEVIAHGQTIVYAVHESIGHLGIFVSGSVARKEHQEFTSNIDMIDILPPGIYQTEITDKTPDTANAQLAHGDYVLSFARRGLEDICKIVQRIEEDDRRFAAVARISDINLGLYRSFVRPWVQAAVTPQSAEWSQRLHPLRLPYELISDRNPAIAPVAKVAEQVREQRAPVAPDNPFLIAQQMMSQAIVAGLDIWTELRDATVERVFMNVYGSLLVQDWAGQGARSGPPRKHPGVSPEHLAFVRNSHEALRARLTEGGAREAGIRMLLAVSGAGGGLDERSYAMIRQLRTHAETGVALQDFKDAVRDQALLMLMDGAAAVRAIPKLLEQVPADGIRLTLETMRHIVLATQPLTPEAEETLQEMERLFETAERRARRREGDHPPDIRQLPLMDAFSATDVGRAALEAAGLALPQARQASPLPRRGAVAPDASPATPQPAQARPAPRTSAKPAARKPAAKAAAEAPAKTAAKPAAKTAAKPATKPAARPATKPAAAVRRPSTAAKPASPAASQTAAAPAKRATTPRPARKRSTGR</sequence>
<reference evidence="3 4" key="1">
    <citation type="submission" date="2016-04" db="EMBL/GenBank/DDBJ databases">
        <authorList>
            <consortium name="Pathogen Informatics"/>
        </authorList>
    </citation>
    <scope>NUCLEOTIDE SEQUENCE [LARGE SCALE GENOMIC DNA]</scope>
    <source>
        <strain evidence="3 4">H044680328</strain>
    </source>
</reference>
<evidence type="ECO:0000313" key="3">
    <source>
        <dbReference type="EMBL" id="SAI70376.1"/>
    </source>
</evidence>
<keyword evidence="1" id="KW-0175">Coiled coil</keyword>
<gene>
    <name evidence="3" type="ORF">SAMEA3906487_02186</name>
</gene>
<feature type="coiled-coil region" evidence="1">
    <location>
        <begin position="740"/>
        <end position="767"/>
    </location>
</feature>
<dbReference type="InterPro" id="IPR051321">
    <property type="entry name" value="PHA/PHB_synthase"/>
</dbReference>
<dbReference type="eggNOG" id="COG3243">
    <property type="taxonomic scope" value="Bacteria"/>
</dbReference>
<protein>
    <submittedName>
        <fullName evidence="3">Protein of uncharacterized function (DUF3141)</fullName>
    </submittedName>
</protein>
<dbReference type="AlphaFoldDB" id="A0A157NU96"/>
<dbReference type="Pfam" id="PF11339">
    <property type="entry name" value="DUF3141"/>
    <property type="match status" value="1"/>
</dbReference>
<accession>A0A157NU96</accession>
<dbReference type="InterPro" id="IPR024501">
    <property type="entry name" value="DUF3141"/>
</dbReference>
<feature type="region of interest" description="Disordered" evidence="2">
    <location>
        <begin position="1"/>
        <end position="20"/>
    </location>
</feature>
<dbReference type="KEGG" id="btrm:SAMEA390648702186"/>
<feature type="region of interest" description="Disordered" evidence="2">
    <location>
        <begin position="801"/>
        <end position="920"/>
    </location>
</feature>
<dbReference type="InterPro" id="IPR029058">
    <property type="entry name" value="AB_hydrolase_fold"/>
</dbReference>
<dbReference type="PANTHER" id="PTHR36837">
    <property type="entry name" value="POLY(3-HYDROXYALKANOATE) POLYMERASE SUBUNIT PHAC"/>
    <property type="match status" value="1"/>
</dbReference>
<dbReference type="Gene3D" id="3.40.50.1820">
    <property type="entry name" value="alpha/beta hydrolase"/>
    <property type="match status" value="1"/>
</dbReference>
<dbReference type="EMBL" id="LT546645">
    <property type="protein sequence ID" value="SAI70376.1"/>
    <property type="molecule type" value="Genomic_DNA"/>
</dbReference>
<feature type="compositionally biased region" description="Low complexity" evidence="2">
    <location>
        <begin position="814"/>
        <end position="837"/>
    </location>
</feature>
<feature type="compositionally biased region" description="Basic residues" evidence="2">
    <location>
        <begin position="1"/>
        <end position="11"/>
    </location>
</feature>
<dbReference type="STRING" id="123899.SAMEA3906487_02186"/>
<feature type="compositionally biased region" description="Low complexity" evidence="2">
    <location>
        <begin position="844"/>
        <end position="911"/>
    </location>
</feature>
<organism evidence="3 4">
    <name type="scientific">Bordetella trematum</name>
    <dbReference type="NCBI Taxonomy" id="123899"/>
    <lineage>
        <taxon>Bacteria</taxon>
        <taxon>Pseudomonadati</taxon>
        <taxon>Pseudomonadota</taxon>
        <taxon>Betaproteobacteria</taxon>
        <taxon>Burkholderiales</taxon>
        <taxon>Alcaligenaceae</taxon>
        <taxon>Bordetella</taxon>
    </lineage>
</organism>
<evidence type="ECO:0000256" key="1">
    <source>
        <dbReference type="SAM" id="Coils"/>
    </source>
</evidence>
<dbReference type="Proteomes" id="UP000076825">
    <property type="component" value="Chromosome 1"/>
</dbReference>
<keyword evidence="4" id="KW-1185">Reference proteome</keyword>
<dbReference type="PATRIC" id="fig|123899.6.peg.2174"/>
<name>A0A157NU96_9BORD</name>
<evidence type="ECO:0000313" key="4">
    <source>
        <dbReference type="Proteomes" id="UP000076825"/>
    </source>
</evidence>
<proteinExistence type="predicted"/>
<dbReference type="SUPFAM" id="SSF53474">
    <property type="entry name" value="alpha/beta-Hydrolases"/>
    <property type="match status" value="1"/>
</dbReference>
<dbReference type="PANTHER" id="PTHR36837:SF2">
    <property type="entry name" value="POLY(3-HYDROXYALKANOATE) POLYMERASE SUBUNIT PHAC"/>
    <property type="match status" value="1"/>
</dbReference>